<protein>
    <submittedName>
        <fullName evidence="1">Uncharacterized protein</fullName>
    </submittedName>
</protein>
<accession>B9L586</accession>
<sequence length="39" mass="4566">MPSTRHSSRTRSLFILYLLIIPRPCDSVTEEPTSMQDTW</sequence>
<dbReference type="EMBL" id="CP001276">
    <property type="protein sequence ID" value="ACM06563.1"/>
    <property type="molecule type" value="Genomic_DNA"/>
</dbReference>
<keyword evidence="1" id="KW-0614">Plasmid</keyword>
<name>B9L586_THERP</name>
<geneLocation type="plasmid" evidence="2">
    <name>Tros</name>
</geneLocation>
<reference evidence="1 2" key="1">
    <citation type="journal article" date="2009" name="PLoS ONE">
        <title>Complete genome sequence of the aerobic CO-oxidizing thermophile Thermomicrobium roseum.</title>
        <authorList>
            <person name="Wu D."/>
            <person name="Raymond J."/>
            <person name="Wu M."/>
            <person name="Chatterji S."/>
            <person name="Ren Q."/>
            <person name="Graham J.E."/>
            <person name="Bryant D.A."/>
            <person name="Robb F."/>
            <person name="Colman A."/>
            <person name="Tallon L.J."/>
            <person name="Badger J.H."/>
            <person name="Madupu R."/>
            <person name="Ward N.L."/>
            <person name="Eisen J.A."/>
        </authorList>
    </citation>
    <scope>NUCLEOTIDE SEQUENCE [LARGE SCALE GENOMIC DNA]</scope>
    <source>
        <strain evidence="2">ATCC 27502 / DSM 5159 / P-2</strain>
        <plasmid evidence="1">unnamed</plasmid>
    </source>
</reference>
<dbReference type="AlphaFoldDB" id="B9L586"/>
<keyword evidence="2" id="KW-1185">Reference proteome</keyword>
<dbReference type="Proteomes" id="UP000000447">
    <property type="component" value="Plasmid unnamed"/>
</dbReference>
<evidence type="ECO:0000313" key="2">
    <source>
        <dbReference type="Proteomes" id="UP000000447"/>
    </source>
</evidence>
<proteinExistence type="predicted"/>
<gene>
    <name evidence="1" type="ordered locus">trd_A0013</name>
</gene>
<evidence type="ECO:0000313" key="1">
    <source>
        <dbReference type="EMBL" id="ACM06563.1"/>
    </source>
</evidence>
<organism evidence="1 2">
    <name type="scientific">Thermomicrobium roseum (strain ATCC 27502 / DSM 5159 / P-2)</name>
    <dbReference type="NCBI Taxonomy" id="309801"/>
    <lineage>
        <taxon>Bacteria</taxon>
        <taxon>Pseudomonadati</taxon>
        <taxon>Thermomicrobiota</taxon>
        <taxon>Thermomicrobia</taxon>
        <taxon>Thermomicrobiales</taxon>
        <taxon>Thermomicrobiaceae</taxon>
        <taxon>Thermomicrobium</taxon>
    </lineage>
</organism>
<dbReference type="KEGG" id="tro:trd_A0013"/>
<dbReference type="HOGENOM" id="CLU_3318428_0_0_0"/>